<evidence type="ECO:0008006" key="3">
    <source>
        <dbReference type="Google" id="ProtNLM"/>
    </source>
</evidence>
<comment type="caution">
    <text evidence="1">The sequence shown here is derived from an EMBL/GenBank/DDBJ whole genome shotgun (WGS) entry which is preliminary data.</text>
</comment>
<gene>
    <name evidence="1" type="ORF">CGW93_03235</name>
</gene>
<proteinExistence type="predicted"/>
<dbReference type="Gene3D" id="2.40.160.60">
    <property type="entry name" value="Outer membrane protein transport protein (OMPP1/FadL/TodX)"/>
    <property type="match status" value="1"/>
</dbReference>
<evidence type="ECO:0000313" key="1">
    <source>
        <dbReference type="EMBL" id="OYV02931.1"/>
    </source>
</evidence>
<feature type="non-terminal residue" evidence="1">
    <location>
        <position position="1"/>
    </location>
</feature>
<evidence type="ECO:0000313" key="2">
    <source>
        <dbReference type="Proteomes" id="UP000216312"/>
    </source>
</evidence>
<dbReference type="AlphaFoldDB" id="A0A257LW00"/>
<sequence length="119" mass="13144">YGTYAIAGIQYRYESFPLPVVYKIGVSGNIFKNLLIGLEMDKPSDNVEIFKLGLECKPLPVIALRAGYRVNAKPPGSTGISFGGGFNIDWRGSRLILNYAFTELGYIGYVHRMSISFGL</sequence>
<dbReference type="EMBL" id="NMUJ01000036">
    <property type="protein sequence ID" value="OYV02931.1"/>
    <property type="molecule type" value="Genomic_DNA"/>
</dbReference>
<dbReference type="Proteomes" id="UP000216312">
    <property type="component" value="Unassembled WGS sequence"/>
</dbReference>
<organism evidence="1 2">
    <name type="scientific">candidate division WOR-3 bacterium 4484_18</name>
    <dbReference type="NCBI Taxonomy" id="2020626"/>
    <lineage>
        <taxon>Bacteria</taxon>
        <taxon>Bacteria division WOR-3</taxon>
    </lineage>
</organism>
<reference evidence="2" key="1">
    <citation type="submission" date="2017-07" db="EMBL/GenBank/DDBJ databases">
        <title>Novel pathways for hydrocarbon cycling and metabolic interdependencies in hydrothermal sediment communities.</title>
        <authorList>
            <person name="Dombrowski N."/>
            <person name="Seitz K."/>
            <person name="Teske A."/>
            <person name="Baker B."/>
        </authorList>
    </citation>
    <scope>NUCLEOTIDE SEQUENCE [LARGE SCALE GENOMIC DNA]</scope>
</reference>
<accession>A0A257LW00</accession>
<name>A0A257LW00_UNCW3</name>
<protein>
    <recommendedName>
        <fullName evidence="3">Outer membrane protein beta-barrel domain-containing protein</fullName>
    </recommendedName>
</protein>